<evidence type="ECO:0000256" key="1">
    <source>
        <dbReference type="SAM" id="SignalP"/>
    </source>
</evidence>
<organism evidence="2 3">
    <name type="scientific">Theileria equi strain WA</name>
    <dbReference type="NCBI Taxonomy" id="1537102"/>
    <lineage>
        <taxon>Eukaryota</taxon>
        <taxon>Sar</taxon>
        <taxon>Alveolata</taxon>
        <taxon>Apicomplexa</taxon>
        <taxon>Aconoidasida</taxon>
        <taxon>Piroplasmida</taxon>
        <taxon>Theileriidae</taxon>
        <taxon>Theileria</taxon>
    </lineage>
</organism>
<dbReference type="AlphaFoldDB" id="L0AXF8"/>
<gene>
    <name evidence="2" type="ORF">BEWA_025600</name>
</gene>
<name>L0AXF8_THEEQ</name>
<protein>
    <submittedName>
        <fullName evidence="2">Signal peptide-containing protein</fullName>
    </submittedName>
</protein>
<evidence type="ECO:0000313" key="2">
    <source>
        <dbReference type="EMBL" id="AFZ79711.1"/>
    </source>
</evidence>
<dbReference type="OrthoDB" id="360827at2759"/>
<dbReference type="VEuPathDB" id="PiroplasmaDB:BEWA_025600"/>
<dbReference type="EMBL" id="CP001669">
    <property type="protein sequence ID" value="AFZ79711.1"/>
    <property type="molecule type" value="Genomic_DNA"/>
</dbReference>
<dbReference type="GeneID" id="15807293"/>
<feature type="signal peptide" evidence="1">
    <location>
        <begin position="1"/>
        <end position="17"/>
    </location>
</feature>
<proteinExistence type="predicted"/>
<dbReference type="RefSeq" id="XP_004829377.1">
    <property type="nucleotide sequence ID" value="XM_004829320.1"/>
</dbReference>
<evidence type="ECO:0000313" key="3">
    <source>
        <dbReference type="Proteomes" id="UP000031512"/>
    </source>
</evidence>
<feature type="chain" id="PRO_5003939313" evidence="1">
    <location>
        <begin position="18"/>
        <end position="304"/>
    </location>
</feature>
<reference evidence="2 3" key="1">
    <citation type="journal article" date="2012" name="BMC Genomics">
        <title>Comparative genomic analysis and phylogenetic position of Theileria equi.</title>
        <authorList>
            <person name="Kappmeyer L.S."/>
            <person name="Thiagarajan M."/>
            <person name="Herndon D.R."/>
            <person name="Ramsay J.D."/>
            <person name="Caler E."/>
            <person name="Djikeng A."/>
            <person name="Gillespie J.J."/>
            <person name="Lau A.O."/>
            <person name="Roalson E.H."/>
            <person name="Silva J.C."/>
            <person name="Silva M.G."/>
            <person name="Suarez C.E."/>
            <person name="Ueti M.W."/>
            <person name="Nene V.M."/>
            <person name="Mealey R.H."/>
            <person name="Knowles D.P."/>
            <person name="Brayton K.A."/>
        </authorList>
    </citation>
    <scope>NUCLEOTIDE SEQUENCE [LARGE SCALE GENOMIC DNA]</scope>
    <source>
        <strain evidence="2 3">WA</strain>
    </source>
</reference>
<sequence length="304" mass="34766">MKFIALVLLLFLHYSHNFNSQCTEGGTELENECAEQPANMLIPFTLDIARPGGLLTVVTVRTFDGVTQKRYASKPCFGMASVKDGSDNIWNAKGNEACVLVTSFVRKDGFSLLVLQTIEDEKYDFLYYKKVDGKWKGIKEEEFFENSREITRSDNEEKSEVVQPNKVILDISTLPGNTLSALKPKVDLPFLMVEPVAGNIITMVKDGKYPIWVAKEGQMCILAMFFIRSEKPMLAQLVIKKTNKEDEDDEIKTMYFERKLLEWSLITKNLYRLRIKKLRSYEKDGFLNASYIVPLLTIAFSMTM</sequence>
<accession>L0AXF8</accession>
<dbReference type="KEGG" id="beq:BEWA_025600"/>
<keyword evidence="3" id="KW-1185">Reference proteome</keyword>
<keyword evidence="1" id="KW-0732">Signal</keyword>
<dbReference type="Proteomes" id="UP000031512">
    <property type="component" value="Chromosome 1"/>
</dbReference>